<evidence type="ECO:0000256" key="1">
    <source>
        <dbReference type="SAM" id="Phobius"/>
    </source>
</evidence>
<dbReference type="EMBL" id="CP036265">
    <property type="protein sequence ID" value="QDT15800.1"/>
    <property type="molecule type" value="Genomic_DNA"/>
</dbReference>
<evidence type="ECO:0000313" key="2">
    <source>
        <dbReference type="EMBL" id="QDT15800.1"/>
    </source>
</evidence>
<keyword evidence="3" id="KW-1185">Reference proteome</keyword>
<feature type="transmembrane region" description="Helical" evidence="1">
    <location>
        <begin position="6"/>
        <end position="29"/>
    </location>
</feature>
<dbReference type="Proteomes" id="UP000318741">
    <property type="component" value="Chromosome"/>
</dbReference>
<evidence type="ECO:0000313" key="3">
    <source>
        <dbReference type="Proteomes" id="UP000318741"/>
    </source>
</evidence>
<accession>A0A517P8U3</accession>
<organism evidence="2 3">
    <name type="scientific">Alienimonas californiensis</name>
    <dbReference type="NCBI Taxonomy" id="2527989"/>
    <lineage>
        <taxon>Bacteria</taxon>
        <taxon>Pseudomonadati</taxon>
        <taxon>Planctomycetota</taxon>
        <taxon>Planctomycetia</taxon>
        <taxon>Planctomycetales</taxon>
        <taxon>Planctomycetaceae</taxon>
        <taxon>Alienimonas</taxon>
    </lineage>
</organism>
<reference evidence="2 3" key="1">
    <citation type="submission" date="2019-02" db="EMBL/GenBank/DDBJ databases">
        <title>Deep-cultivation of Planctomycetes and their phenomic and genomic characterization uncovers novel biology.</title>
        <authorList>
            <person name="Wiegand S."/>
            <person name="Jogler M."/>
            <person name="Boedeker C."/>
            <person name="Pinto D."/>
            <person name="Vollmers J."/>
            <person name="Rivas-Marin E."/>
            <person name="Kohn T."/>
            <person name="Peeters S.H."/>
            <person name="Heuer A."/>
            <person name="Rast P."/>
            <person name="Oberbeckmann S."/>
            <person name="Bunk B."/>
            <person name="Jeske O."/>
            <person name="Meyerdierks A."/>
            <person name="Storesund J.E."/>
            <person name="Kallscheuer N."/>
            <person name="Luecker S."/>
            <person name="Lage O.M."/>
            <person name="Pohl T."/>
            <person name="Merkel B.J."/>
            <person name="Hornburger P."/>
            <person name="Mueller R.-W."/>
            <person name="Bruemmer F."/>
            <person name="Labrenz M."/>
            <person name="Spormann A.M."/>
            <person name="Op den Camp H."/>
            <person name="Overmann J."/>
            <person name="Amann R."/>
            <person name="Jetten M.S.M."/>
            <person name="Mascher T."/>
            <person name="Medema M.H."/>
            <person name="Devos D.P."/>
            <person name="Kaster A.-K."/>
            <person name="Ovreas L."/>
            <person name="Rohde M."/>
            <person name="Galperin M.Y."/>
            <person name="Jogler C."/>
        </authorList>
    </citation>
    <scope>NUCLEOTIDE SEQUENCE [LARGE SCALE GENOMIC DNA]</scope>
    <source>
        <strain evidence="2 3">CA12</strain>
    </source>
</reference>
<proteinExistence type="predicted"/>
<feature type="transmembrane region" description="Helical" evidence="1">
    <location>
        <begin position="41"/>
        <end position="65"/>
    </location>
</feature>
<keyword evidence="1" id="KW-1133">Transmembrane helix</keyword>
<dbReference type="RefSeq" id="WP_165700651.1">
    <property type="nucleotide sequence ID" value="NZ_CP036265.1"/>
</dbReference>
<gene>
    <name evidence="2" type="ORF">CA12_18940</name>
</gene>
<sequence length="132" mass="13486">MNDLPIVVGVALLAVGFATIPGWLAVVGAGLWRRGTAGGRLAVAAAGLLAPFSLCLLGVATVIAWQELFLRRPAPRPTPEWLEAIQEAVDAALPYAIVLFPAGLALVALAARAALVAASRRLVEPSEGGAGE</sequence>
<dbReference type="AlphaFoldDB" id="A0A517P8U3"/>
<protein>
    <submittedName>
        <fullName evidence="2">Uncharacterized protein</fullName>
    </submittedName>
</protein>
<keyword evidence="1" id="KW-0472">Membrane</keyword>
<keyword evidence="1" id="KW-0812">Transmembrane</keyword>
<dbReference type="KEGG" id="acaf:CA12_18940"/>
<name>A0A517P8U3_9PLAN</name>
<feature type="transmembrane region" description="Helical" evidence="1">
    <location>
        <begin position="92"/>
        <end position="111"/>
    </location>
</feature>